<dbReference type="EMBL" id="HBUF01114773">
    <property type="protein sequence ID" value="CAG6640989.1"/>
    <property type="molecule type" value="Transcribed_RNA"/>
</dbReference>
<keyword evidence="1" id="KW-0812">Transmembrane</keyword>
<keyword evidence="1" id="KW-0472">Membrane</keyword>
<feature type="transmembrane region" description="Helical" evidence="1">
    <location>
        <begin position="12"/>
        <end position="39"/>
    </location>
</feature>
<feature type="transmembrane region" description="Helical" evidence="1">
    <location>
        <begin position="60"/>
        <end position="77"/>
    </location>
</feature>
<protein>
    <submittedName>
        <fullName evidence="2">Uncharacterized protein</fullName>
    </submittedName>
</protein>
<reference evidence="2" key="1">
    <citation type="submission" date="2021-05" db="EMBL/GenBank/DDBJ databases">
        <authorList>
            <person name="Alioto T."/>
            <person name="Alioto T."/>
            <person name="Gomez Garrido J."/>
        </authorList>
    </citation>
    <scope>NUCLEOTIDE SEQUENCE</scope>
</reference>
<keyword evidence="1" id="KW-1133">Transmembrane helix</keyword>
<sequence>MDVCFDLVGDFAIVLLAAGGLFLSIFGFLASCFTAGGFVDSPSESEQLTVSNSLTVRKNPEASVIVLVTSFLFLFLLPPPPLLTVASGVGGMTSSSSSSDMAGLARRGEGGGGETLLSLSGSSSCSDSLESLNTLILFL</sequence>
<dbReference type="AlphaFoldDB" id="A0A8D8QYS3"/>
<organism evidence="2">
    <name type="scientific">Cacopsylla melanoneura</name>
    <dbReference type="NCBI Taxonomy" id="428564"/>
    <lineage>
        <taxon>Eukaryota</taxon>
        <taxon>Metazoa</taxon>
        <taxon>Ecdysozoa</taxon>
        <taxon>Arthropoda</taxon>
        <taxon>Hexapoda</taxon>
        <taxon>Insecta</taxon>
        <taxon>Pterygota</taxon>
        <taxon>Neoptera</taxon>
        <taxon>Paraneoptera</taxon>
        <taxon>Hemiptera</taxon>
        <taxon>Sternorrhyncha</taxon>
        <taxon>Psylloidea</taxon>
        <taxon>Psyllidae</taxon>
        <taxon>Psyllinae</taxon>
        <taxon>Cacopsylla</taxon>
    </lineage>
</organism>
<evidence type="ECO:0000256" key="1">
    <source>
        <dbReference type="SAM" id="Phobius"/>
    </source>
</evidence>
<accession>A0A8D8QYS3</accession>
<evidence type="ECO:0000313" key="2">
    <source>
        <dbReference type="EMBL" id="CAG6640989.1"/>
    </source>
</evidence>
<name>A0A8D8QYS3_9HEMI</name>
<proteinExistence type="predicted"/>